<organism evidence="4 5">
    <name type="scientific">Paenibacillus silvae</name>
    <dbReference type="NCBI Taxonomy" id="1325358"/>
    <lineage>
        <taxon>Bacteria</taxon>
        <taxon>Bacillati</taxon>
        <taxon>Bacillota</taxon>
        <taxon>Bacilli</taxon>
        <taxon>Bacillales</taxon>
        <taxon>Paenibacillaceae</taxon>
        <taxon>Paenibacillus</taxon>
    </lineage>
</organism>
<dbReference type="InterPro" id="IPR000182">
    <property type="entry name" value="GNAT_dom"/>
</dbReference>
<dbReference type="InterPro" id="IPR050680">
    <property type="entry name" value="YpeA/RimI_acetyltransf"/>
</dbReference>
<dbReference type="PROSITE" id="PS51186">
    <property type="entry name" value="GNAT"/>
    <property type="match status" value="1"/>
</dbReference>
<evidence type="ECO:0000256" key="2">
    <source>
        <dbReference type="ARBA" id="ARBA00023315"/>
    </source>
</evidence>
<dbReference type="Pfam" id="PF00583">
    <property type="entry name" value="Acetyltransf_1"/>
    <property type="match status" value="1"/>
</dbReference>
<sequence>MSQTNIVKANPQTAILKASPESEVGGKLTEMALDYMKFSLAGSREPAVINRTFQKLWKARNNRFSHEHAYEAVRGGKTLGMIMCYPTALMNKLAMPTFSQLFDLHKWKLIAYNLRHFKEFYTMVTLKEGEQDEYHIGTIATLPESRGLGVGTELIRHAEKQAKLQGFAKSSLTVKQENAGAIKLYERLGYQKVGEINKPAVSMYRMSKVLV</sequence>
<reference evidence="4 5" key="1">
    <citation type="submission" date="2018-06" db="EMBL/GenBank/DDBJ databases">
        <title>Isolation of heavy metals resistant Paenibacillus silvae NC2 from Gold-Copper mine in ZiJin, China.</title>
        <authorList>
            <person name="Xu J."/>
            <person name="Mazhar H.S."/>
            <person name="Rensing C."/>
        </authorList>
    </citation>
    <scope>NUCLEOTIDE SEQUENCE [LARGE SCALE GENOMIC DNA]</scope>
    <source>
        <strain evidence="4 5">NC2</strain>
    </source>
</reference>
<dbReference type="SUPFAM" id="SSF55729">
    <property type="entry name" value="Acyl-CoA N-acyltransferases (Nat)"/>
    <property type="match status" value="1"/>
</dbReference>
<dbReference type="Gene3D" id="3.40.630.30">
    <property type="match status" value="1"/>
</dbReference>
<evidence type="ECO:0000313" key="4">
    <source>
        <dbReference type="EMBL" id="PZT53614.1"/>
    </source>
</evidence>
<dbReference type="CDD" id="cd04301">
    <property type="entry name" value="NAT_SF"/>
    <property type="match status" value="1"/>
</dbReference>
<comment type="caution">
    <text evidence="4">The sequence shown here is derived from an EMBL/GenBank/DDBJ whole genome shotgun (WGS) entry which is preliminary data.</text>
</comment>
<gene>
    <name evidence="4" type="ORF">DN757_21345</name>
</gene>
<feature type="domain" description="N-acetyltransferase" evidence="3">
    <location>
        <begin position="26"/>
        <end position="211"/>
    </location>
</feature>
<accession>A0A2W6NC88</accession>
<evidence type="ECO:0000259" key="3">
    <source>
        <dbReference type="PROSITE" id="PS51186"/>
    </source>
</evidence>
<evidence type="ECO:0000313" key="5">
    <source>
        <dbReference type="Proteomes" id="UP000249204"/>
    </source>
</evidence>
<dbReference type="EMBL" id="QKWW01000066">
    <property type="protein sequence ID" value="PZT53614.1"/>
    <property type="molecule type" value="Genomic_DNA"/>
</dbReference>
<protein>
    <submittedName>
        <fullName evidence="4">GNAT family N-acetyltransferase</fullName>
    </submittedName>
</protein>
<keyword evidence="1 4" id="KW-0808">Transferase</keyword>
<keyword evidence="2" id="KW-0012">Acyltransferase</keyword>
<dbReference type="InterPro" id="IPR016181">
    <property type="entry name" value="Acyl_CoA_acyltransferase"/>
</dbReference>
<evidence type="ECO:0000256" key="1">
    <source>
        <dbReference type="ARBA" id="ARBA00022679"/>
    </source>
</evidence>
<dbReference type="GO" id="GO:0016747">
    <property type="term" value="F:acyltransferase activity, transferring groups other than amino-acyl groups"/>
    <property type="evidence" value="ECO:0007669"/>
    <property type="project" value="InterPro"/>
</dbReference>
<proteinExistence type="predicted"/>
<dbReference type="Proteomes" id="UP000249204">
    <property type="component" value="Unassembled WGS sequence"/>
</dbReference>
<dbReference type="PANTHER" id="PTHR43420">
    <property type="entry name" value="ACETYLTRANSFERASE"/>
    <property type="match status" value="1"/>
</dbReference>
<dbReference type="RefSeq" id="WP_111272207.1">
    <property type="nucleotide sequence ID" value="NZ_QKWW01000066.1"/>
</dbReference>
<dbReference type="AlphaFoldDB" id="A0A2W6NC88"/>
<name>A0A2W6NC88_9BACL</name>
<dbReference type="PANTHER" id="PTHR43420:SF52">
    <property type="entry name" value="N-ACETYLTRANSFERASE YODP"/>
    <property type="match status" value="1"/>
</dbReference>